<evidence type="ECO:0000313" key="2">
    <source>
        <dbReference type="Proteomes" id="UP000191094"/>
    </source>
</evidence>
<evidence type="ECO:0008006" key="3">
    <source>
        <dbReference type="Google" id="ProtNLM"/>
    </source>
</evidence>
<evidence type="ECO:0000313" key="1">
    <source>
        <dbReference type="EMBL" id="OOS19445.1"/>
    </source>
</evidence>
<dbReference type="OrthoDB" id="307209at2"/>
<reference evidence="1 2" key="1">
    <citation type="submission" date="2017-02" db="EMBL/GenBank/DDBJ databases">
        <title>Draft genome sequence of Moraxella lincolnii CCUG 9405T type strain.</title>
        <authorList>
            <person name="Salva-Serra F."/>
            <person name="Engstrom-Jakobsson H."/>
            <person name="Thorell K."/>
            <person name="Jaen-Luchoro D."/>
            <person name="Gonzales-Siles L."/>
            <person name="Karlsson R."/>
            <person name="Yazdan S."/>
            <person name="Boulund F."/>
            <person name="Johnning A."/>
            <person name="Engstrand L."/>
            <person name="Kristiansson E."/>
            <person name="Moore E."/>
        </authorList>
    </citation>
    <scope>NUCLEOTIDE SEQUENCE [LARGE SCALE GENOMIC DNA]</scope>
    <source>
        <strain evidence="1 2">CCUG 9405</strain>
    </source>
</reference>
<accession>A0A1T0CAV0</accession>
<dbReference type="EMBL" id="MUYT01000017">
    <property type="protein sequence ID" value="OOS19445.1"/>
    <property type="molecule type" value="Genomic_DNA"/>
</dbReference>
<comment type="caution">
    <text evidence="1">The sequence shown here is derived from an EMBL/GenBank/DDBJ whole genome shotgun (WGS) entry which is preliminary data.</text>
</comment>
<keyword evidence="2" id="KW-1185">Reference proteome</keyword>
<proteinExistence type="predicted"/>
<protein>
    <recommendedName>
        <fullName evidence="3">Restriction endonuclease</fullName>
    </recommendedName>
</protein>
<dbReference type="RefSeq" id="WP_078308390.1">
    <property type="nucleotide sequence ID" value="NZ_MUYT01000017.1"/>
</dbReference>
<dbReference type="AlphaFoldDB" id="A0A1T0CAV0"/>
<dbReference type="STRING" id="90241.B0682_09010"/>
<dbReference type="InterPro" id="IPR019292">
    <property type="entry name" value="McrC"/>
</dbReference>
<dbReference type="Proteomes" id="UP000191094">
    <property type="component" value="Unassembled WGS sequence"/>
</dbReference>
<dbReference type="Pfam" id="PF10117">
    <property type="entry name" value="McrBC"/>
    <property type="match status" value="1"/>
</dbReference>
<gene>
    <name evidence="1" type="ORF">B0682_09010</name>
</gene>
<organism evidence="1 2">
    <name type="scientific">Lwoffella lincolnii</name>
    <dbReference type="NCBI Taxonomy" id="90241"/>
    <lineage>
        <taxon>Bacteria</taxon>
        <taxon>Pseudomonadati</taxon>
        <taxon>Pseudomonadota</taxon>
        <taxon>Gammaproteobacteria</taxon>
        <taxon>Moraxellales</taxon>
        <taxon>Moraxellaceae</taxon>
        <taxon>Lwoffella</taxon>
    </lineage>
</organism>
<dbReference type="PANTHER" id="PTHR38733:SF1">
    <property type="entry name" value="TYPE IV METHYL-DIRECTED RESTRICTION ENZYME ECOKMCRBC"/>
    <property type="match status" value="1"/>
</dbReference>
<name>A0A1T0CAV0_9GAMM</name>
<sequence>MNVLTVLEHQRIDDTQVAKGQLTAHDYQWLLEQTAQGHLPCFECGIHQGKAVLVVRHYLAVLLLPSGRYLEILPKVSQIENPTDLHNSRQGVKALVNALINTLLPKLSKLNPIAMTAVAPTNGMALSSLNIDIDTPCDWVKILLTLWQQQLVNLPTILPRTYVTQWQNHPQAQGKLHLKEQICHNTHRPHFRYTSDAKLTWHFAWYGLFFMALQQAQRLGVCLNPSSYQVVNALKHGYDGHGLQSLSVQLYPRAFYHQLLTHINSQNQHIAIQFQQRFVVDMACWLLNLPTEQLTQSLPDFGLSSPLTKAPHQYTPALMFNMSKLFELWVVDWFKQRLPNRLQTQQATMWLTDDKGGQKFIRPDLQILPQTLPTSALAESDLTSMATLGLTATSHIVIDVKYKVPNGLSQVLTSDLYQIYSYQTLLKADASWLIYPANPFLQQPKRLHLHGGGHIDLLGFDMITGELLIKI</sequence>
<dbReference type="PANTHER" id="PTHR38733">
    <property type="entry name" value="PROTEIN MCRC"/>
    <property type="match status" value="1"/>
</dbReference>